<dbReference type="STRING" id="1437605.AB656_04525"/>
<feature type="compositionally biased region" description="Basic and acidic residues" evidence="6">
    <location>
        <begin position="574"/>
        <end position="584"/>
    </location>
</feature>
<feature type="transmembrane region" description="Helical" evidence="7">
    <location>
        <begin position="360"/>
        <end position="381"/>
    </location>
</feature>
<evidence type="ECO:0000256" key="1">
    <source>
        <dbReference type="ARBA" id="ARBA00004162"/>
    </source>
</evidence>
<keyword evidence="10" id="KW-1185">Reference proteome</keyword>
<feature type="compositionally biased region" description="Pro residues" evidence="6">
    <location>
        <begin position="235"/>
        <end position="250"/>
    </location>
</feature>
<feature type="region of interest" description="Disordered" evidence="6">
    <location>
        <begin position="1"/>
        <end position="77"/>
    </location>
</feature>
<feature type="domain" description="Phage shock protein PspC N-terminal" evidence="8">
    <location>
        <begin position="97"/>
        <end position="150"/>
    </location>
</feature>
<feature type="transmembrane region" description="Helical" evidence="7">
    <location>
        <begin position="160"/>
        <end position="179"/>
    </location>
</feature>
<feature type="transmembrane region" description="Helical" evidence="7">
    <location>
        <begin position="334"/>
        <end position="353"/>
    </location>
</feature>
<dbReference type="RefSeq" id="WP_033503589.1">
    <property type="nucleotide sequence ID" value="NZ_CP011786.1"/>
</dbReference>
<evidence type="ECO:0000256" key="2">
    <source>
        <dbReference type="ARBA" id="ARBA00022475"/>
    </source>
</evidence>
<gene>
    <name evidence="9" type="ORF">BACT_1181</name>
</gene>
<dbReference type="GO" id="GO:0005886">
    <property type="term" value="C:plasma membrane"/>
    <property type="evidence" value="ECO:0007669"/>
    <property type="project" value="UniProtKB-SubCell"/>
</dbReference>
<organism evidence="9 10">
    <name type="scientific">Bifidobacterium actinocoloniiforme DSM 22766</name>
    <dbReference type="NCBI Taxonomy" id="1437605"/>
    <lineage>
        <taxon>Bacteria</taxon>
        <taxon>Bacillati</taxon>
        <taxon>Actinomycetota</taxon>
        <taxon>Actinomycetes</taxon>
        <taxon>Bifidobacteriales</taxon>
        <taxon>Bifidobacteriaceae</taxon>
        <taxon>Bifidobacterium</taxon>
    </lineage>
</organism>
<dbReference type="InterPro" id="IPR007168">
    <property type="entry name" value="Phageshock_PspC_N"/>
</dbReference>
<name>A0A086Z1S7_9BIFI</name>
<evidence type="ECO:0000313" key="9">
    <source>
        <dbReference type="EMBL" id="KFI40477.1"/>
    </source>
</evidence>
<dbReference type="PANTHER" id="PTHR33885">
    <property type="entry name" value="PHAGE SHOCK PROTEIN C"/>
    <property type="match status" value="1"/>
</dbReference>
<protein>
    <submittedName>
        <fullName evidence="9">Putative phage shock protein C, PspC</fullName>
    </submittedName>
</protein>
<reference evidence="9 10" key="1">
    <citation type="submission" date="2014-03" db="EMBL/GenBank/DDBJ databases">
        <title>Genomics of Bifidobacteria.</title>
        <authorList>
            <person name="Ventura M."/>
            <person name="Milani C."/>
            <person name="Lugli G.A."/>
        </authorList>
    </citation>
    <scope>NUCLEOTIDE SEQUENCE [LARGE SCALE GENOMIC DNA]</scope>
    <source>
        <strain evidence="9 10">DSM 22766</strain>
    </source>
</reference>
<dbReference type="PANTHER" id="PTHR33885:SF3">
    <property type="entry name" value="PHAGE SHOCK PROTEIN C"/>
    <property type="match status" value="1"/>
</dbReference>
<dbReference type="InterPro" id="IPR052027">
    <property type="entry name" value="PspC"/>
</dbReference>
<accession>A0A086Z1S7</accession>
<sequence length="592" mass="62010">MSDFNQQTGPEAGKGYQGGSGAGGGYGQEPGADSGHGYGQWQAGPGAQGGPGWGQGPAAGSNPNYQQPGPRPGPGPFKPVGAGVTSRFFSWVRGSYLRRSDNRWVGGVCGGLAERLGWSPALVRVIMVVFLLCFGAGAAFYGFAWFILPDKHGVIVAEDLFAGIWHGSMVGIILCWILSIGSHAIIVPALVAVLVLWALLAWSGEQAKRYGWGYGPGWQSGGPVPFDDSGWREPGPAPAGPGPVPGPAPAPRPTPAYGPYGYEQGPSPPGYASSAAPAPGFQGSRVRKARRKPAGPALVLVCLGVVFLSGLVVWGLDCRSGEVASLSTLRLGLIWVGGLSLALGVLLMVLGAMGHRSGGLIPVAVIVLLMAVIVAAGSIGLEVNRNDLRQELAGYETVSLPANEHLKLDSKPEQMRRYERGIFLTGDQASPASVTLDLSDYQANNGKHRVRMNDGSKQDSGCPAGQVRIAASAANLLVKLPRGCSYALVKGRVLNDLPAAGGAPLDLSSWLDHHAQLGLGWDVHAGDGIEESEGHGAVSQPELDVKFVHSSDCELSFRHSGTATLPQDGNDQPFMHDRVHRDQNSEDDEDDE</sequence>
<feature type="region of interest" description="Disordered" evidence="6">
    <location>
        <begin position="558"/>
        <end position="592"/>
    </location>
</feature>
<feature type="compositionally biased region" description="Gly residues" evidence="6">
    <location>
        <begin position="15"/>
        <end position="38"/>
    </location>
</feature>
<dbReference type="Pfam" id="PF04024">
    <property type="entry name" value="PspC"/>
    <property type="match status" value="1"/>
</dbReference>
<proteinExistence type="predicted"/>
<evidence type="ECO:0000256" key="5">
    <source>
        <dbReference type="ARBA" id="ARBA00023136"/>
    </source>
</evidence>
<feature type="region of interest" description="Disordered" evidence="6">
    <location>
        <begin position="225"/>
        <end position="250"/>
    </location>
</feature>
<keyword evidence="3 7" id="KW-0812">Transmembrane</keyword>
<dbReference type="PATRIC" id="fig|1437605.7.peg.929"/>
<feature type="transmembrane region" description="Helical" evidence="7">
    <location>
        <begin position="185"/>
        <end position="202"/>
    </location>
</feature>
<keyword evidence="2" id="KW-1003">Cell membrane</keyword>
<dbReference type="OrthoDB" id="7359894at2"/>
<comment type="caution">
    <text evidence="9">The sequence shown here is derived from an EMBL/GenBank/DDBJ whole genome shotgun (WGS) entry which is preliminary data.</text>
</comment>
<keyword evidence="4 7" id="KW-1133">Transmembrane helix</keyword>
<evidence type="ECO:0000256" key="4">
    <source>
        <dbReference type="ARBA" id="ARBA00022989"/>
    </source>
</evidence>
<dbReference type="eggNOG" id="COG1983">
    <property type="taxonomic scope" value="Bacteria"/>
</dbReference>
<evidence type="ECO:0000256" key="7">
    <source>
        <dbReference type="SAM" id="Phobius"/>
    </source>
</evidence>
<evidence type="ECO:0000313" key="10">
    <source>
        <dbReference type="Proteomes" id="UP000029015"/>
    </source>
</evidence>
<feature type="transmembrane region" description="Helical" evidence="7">
    <location>
        <begin position="294"/>
        <end position="314"/>
    </location>
</feature>
<evidence type="ECO:0000256" key="3">
    <source>
        <dbReference type="ARBA" id="ARBA00022692"/>
    </source>
</evidence>
<feature type="compositionally biased region" description="Gly residues" evidence="6">
    <location>
        <begin position="46"/>
        <end position="57"/>
    </location>
</feature>
<feature type="transmembrane region" description="Helical" evidence="7">
    <location>
        <begin position="121"/>
        <end position="148"/>
    </location>
</feature>
<dbReference type="Proteomes" id="UP000029015">
    <property type="component" value="Unassembled WGS sequence"/>
</dbReference>
<evidence type="ECO:0000256" key="6">
    <source>
        <dbReference type="SAM" id="MobiDB-lite"/>
    </source>
</evidence>
<dbReference type="KEGG" id="bact:AB656_04525"/>
<dbReference type="AlphaFoldDB" id="A0A086Z1S7"/>
<dbReference type="EMBL" id="JGYK01000001">
    <property type="protein sequence ID" value="KFI40477.1"/>
    <property type="molecule type" value="Genomic_DNA"/>
</dbReference>
<feature type="compositionally biased region" description="Polar residues" evidence="6">
    <location>
        <begin position="559"/>
        <end position="570"/>
    </location>
</feature>
<comment type="subcellular location">
    <subcellularLocation>
        <location evidence="1">Cell membrane</location>
        <topology evidence="1">Single-pass membrane protein</topology>
    </subcellularLocation>
</comment>
<keyword evidence="5 7" id="KW-0472">Membrane</keyword>
<evidence type="ECO:0000259" key="8">
    <source>
        <dbReference type="Pfam" id="PF04024"/>
    </source>
</evidence>